<evidence type="ECO:0000256" key="4">
    <source>
        <dbReference type="ARBA" id="ARBA00011166"/>
    </source>
</evidence>
<proteinExistence type="inferred from homology"/>
<dbReference type="GO" id="GO:0017119">
    <property type="term" value="C:Golgi transport complex"/>
    <property type="evidence" value="ECO:0007669"/>
    <property type="project" value="UniProtKB-UniRule"/>
</dbReference>
<evidence type="ECO:0000259" key="12">
    <source>
        <dbReference type="Pfam" id="PF06419"/>
    </source>
</evidence>
<keyword evidence="7 11" id="KW-0653">Protein transport</keyword>
<dbReference type="Pfam" id="PF06419">
    <property type="entry name" value="COG6_N"/>
    <property type="match status" value="1"/>
</dbReference>
<evidence type="ECO:0000256" key="10">
    <source>
        <dbReference type="ARBA" id="ARBA00031348"/>
    </source>
</evidence>
<feature type="domain" description="Conserved Oligomeric Golgi complex subunit 6 C-terminal" evidence="13">
    <location>
        <begin position="181"/>
        <end position="306"/>
    </location>
</feature>
<evidence type="ECO:0000313" key="15">
    <source>
        <dbReference type="RefSeq" id="XP_026670042.1"/>
    </source>
</evidence>
<evidence type="ECO:0000256" key="9">
    <source>
        <dbReference type="ARBA" id="ARBA00023136"/>
    </source>
</evidence>
<evidence type="ECO:0000256" key="3">
    <source>
        <dbReference type="ARBA" id="ARBA00011023"/>
    </source>
</evidence>
<feature type="domain" description="Conserved oligomeric complex COG6 N-terminal" evidence="12">
    <location>
        <begin position="35"/>
        <end position="147"/>
    </location>
</feature>
<evidence type="ECO:0000256" key="6">
    <source>
        <dbReference type="ARBA" id="ARBA00022448"/>
    </source>
</evidence>
<evidence type="ECO:0000256" key="7">
    <source>
        <dbReference type="ARBA" id="ARBA00022927"/>
    </source>
</evidence>
<evidence type="ECO:0000256" key="2">
    <source>
        <dbReference type="ARBA" id="ARBA00004395"/>
    </source>
</evidence>
<comment type="similarity">
    <text evidence="3 11">Belongs to the COG6 family.</text>
</comment>
<comment type="subcellular location">
    <subcellularLocation>
        <location evidence="2 11">Golgi apparatus membrane</location>
        <topology evidence="2 11">Peripheral membrane protein</topology>
    </subcellularLocation>
</comment>
<evidence type="ECO:0000256" key="5">
    <source>
        <dbReference type="ARBA" id="ARBA00020973"/>
    </source>
</evidence>
<dbReference type="Proteomes" id="UP000694925">
    <property type="component" value="Unplaced"/>
</dbReference>
<evidence type="ECO:0000256" key="8">
    <source>
        <dbReference type="ARBA" id="ARBA00023034"/>
    </source>
</evidence>
<sequence>MTEKNTNSALVRRVNKLLESRVEHDKDTLEALKELSTFFTENTLNSRRNLRSKIERRSLAINEEFLSAFREVKSCLDDIYQDVLAMNTAVQCMTNRLQTTKTQTSQLIEQTAKLQNESRILSMHHEIANAFIANFQLTPAEQTILHGSTRESPITEDFFSVVNHVQEIHSNCRVLMQSGYQTLGLDIMQRMTLLQEAALERLYRWIQNQCKHIENERLAPLLIKAMNKLQDRPVLFKYVLDEYCTARRTALAGSFIDALTLGEGYVSTPNPIEMHANDPKRYIGDMLAWLHQAIPIEKENILTLVKGCDKSVISQKGFVIL</sequence>
<dbReference type="InterPro" id="IPR048369">
    <property type="entry name" value="COG6_C"/>
</dbReference>
<dbReference type="GO" id="GO:0006891">
    <property type="term" value="P:intra-Golgi vesicle-mediated transport"/>
    <property type="evidence" value="ECO:0007669"/>
    <property type="project" value="UniProtKB-UniRule"/>
</dbReference>
<dbReference type="GO" id="GO:0015031">
    <property type="term" value="P:protein transport"/>
    <property type="evidence" value="ECO:0007669"/>
    <property type="project" value="UniProtKB-KW"/>
</dbReference>
<evidence type="ECO:0000313" key="14">
    <source>
        <dbReference type="Proteomes" id="UP000694925"/>
    </source>
</evidence>
<dbReference type="InterPro" id="IPR010490">
    <property type="entry name" value="COG6"/>
</dbReference>
<keyword evidence="9 11" id="KW-0472">Membrane</keyword>
<dbReference type="Pfam" id="PF20653">
    <property type="entry name" value="COG6_C"/>
    <property type="match status" value="1"/>
</dbReference>
<evidence type="ECO:0000256" key="11">
    <source>
        <dbReference type="RuleBase" id="RU365075"/>
    </source>
</evidence>
<dbReference type="CTD" id="57511"/>
<keyword evidence="14" id="KW-1185">Reference proteome</keyword>
<comment type="function">
    <text evidence="1 11">Required for normal Golgi function.</text>
</comment>
<keyword evidence="8 11" id="KW-0333">Golgi apparatus</keyword>
<evidence type="ECO:0000256" key="1">
    <source>
        <dbReference type="ARBA" id="ARBA00003627"/>
    </source>
</evidence>
<dbReference type="SMART" id="SM01087">
    <property type="entry name" value="COG6"/>
    <property type="match status" value="1"/>
</dbReference>
<dbReference type="GeneID" id="108625773"/>
<keyword evidence="6 11" id="KW-0813">Transport</keyword>
<dbReference type="RefSeq" id="XP_026670042.1">
    <property type="nucleotide sequence ID" value="XM_026814241.1"/>
</dbReference>
<reference evidence="15" key="1">
    <citation type="submission" date="2025-08" db="UniProtKB">
        <authorList>
            <consortium name="RefSeq"/>
        </authorList>
    </citation>
    <scope>IDENTIFICATION</scope>
    <source>
        <tissue evidence="15">Whole body</tissue>
    </source>
</reference>
<evidence type="ECO:0000259" key="13">
    <source>
        <dbReference type="Pfam" id="PF20653"/>
    </source>
</evidence>
<dbReference type="GO" id="GO:0000139">
    <property type="term" value="C:Golgi membrane"/>
    <property type="evidence" value="ECO:0007669"/>
    <property type="project" value="UniProtKB-SubCell"/>
</dbReference>
<protein>
    <recommendedName>
        <fullName evidence="5 11">Conserved oligomeric Golgi complex subunit 6</fullName>
        <shortName evidence="11">COG complex subunit 6</shortName>
    </recommendedName>
    <alternativeName>
        <fullName evidence="10 11">Component of oligomeric Golgi complex 6</fullName>
    </alternativeName>
</protein>
<organism evidence="14 15">
    <name type="scientific">Ceratina calcarata</name>
    <dbReference type="NCBI Taxonomy" id="156304"/>
    <lineage>
        <taxon>Eukaryota</taxon>
        <taxon>Metazoa</taxon>
        <taxon>Ecdysozoa</taxon>
        <taxon>Arthropoda</taxon>
        <taxon>Hexapoda</taxon>
        <taxon>Insecta</taxon>
        <taxon>Pterygota</taxon>
        <taxon>Neoptera</taxon>
        <taxon>Endopterygota</taxon>
        <taxon>Hymenoptera</taxon>
        <taxon>Apocrita</taxon>
        <taxon>Aculeata</taxon>
        <taxon>Apoidea</taxon>
        <taxon>Anthophila</taxon>
        <taxon>Apidae</taxon>
        <taxon>Ceratina</taxon>
        <taxon>Zadontomerus</taxon>
    </lineage>
</organism>
<comment type="subunit">
    <text evidence="4">Component of the conserved oligomeric Golgi complex which is composed of eight different subunits and is required for normal Golgi morphology and localization.</text>
</comment>
<dbReference type="InterPro" id="IPR048368">
    <property type="entry name" value="COG6_N"/>
</dbReference>
<dbReference type="PANTHER" id="PTHR21506:SF0">
    <property type="entry name" value="CONSERVED OLIGOMERIC GOLGI COMPLEX SUBUNIT 6"/>
    <property type="match status" value="1"/>
</dbReference>
<gene>
    <name evidence="15" type="primary">LOC108625773</name>
</gene>
<dbReference type="PANTHER" id="PTHR21506">
    <property type="entry name" value="COMPONENT OF OLIGOMERIC GOLGI COMPLEX 6"/>
    <property type="match status" value="1"/>
</dbReference>
<name>A0AAJ7WBD2_9HYME</name>
<dbReference type="AlphaFoldDB" id="A0AAJ7WBD2"/>
<accession>A0AAJ7WBD2</accession>